<dbReference type="Gene3D" id="3.10.20.10">
    <property type="match status" value="1"/>
</dbReference>
<feature type="active site" description="Cysteine persulfide intermediate" evidence="3">
    <location>
        <position position="126"/>
    </location>
</feature>
<dbReference type="AlphaFoldDB" id="A0A4S4AYN5"/>
<keyword evidence="5" id="KW-1185">Reference proteome</keyword>
<keyword evidence="2 3" id="KW-0501">Molybdenum cofactor biosynthesis</keyword>
<evidence type="ECO:0000256" key="2">
    <source>
        <dbReference type="ARBA" id="ARBA00023150"/>
    </source>
</evidence>
<dbReference type="PIRSF" id="PIRSF015626">
    <property type="entry name" value="FdhD"/>
    <property type="match status" value="1"/>
</dbReference>
<dbReference type="RefSeq" id="WP_136383113.1">
    <property type="nucleotide sequence ID" value="NZ_SSOD01000001.1"/>
</dbReference>
<dbReference type="GO" id="GO:0097163">
    <property type="term" value="F:sulfur carrier activity"/>
    <property type="evidence" value="ECO:0007669"/>
    <property type="project" value="UniProtKB-UniRule"/>
</dbReference>
<evidence type="ECO:0000313" key="5">
    <source>
        <dbReference type="Proteomes" id="UP000307956"/>
    </source>
</evidence>
<proteinExistence type="inferred from homology"/>
<gene>
    <name evidence="3 4" type="primary">fdhD</name>
    <name evidence="4" type="ORF">E6O51_01060</name>
</gene>
<keyword evidence="4" id="KW-0808">Transferase</keyword>
<comment type="function">
    <text evidence="3">Required for formate dehydrogenase (FDH) activity. Acts as a sulfur carrier protein that transfers sulfur from IscS to the molybdenum cofactor prior to its insertion into FDH.</text>
</comment>
<dbReference type="HAMAP" id="MF_00187">
    <property type="entry name" value="FdhD"/>
    <property type="match status" value="1"/>
</dbReference>
<dbReference type="Gene3D" id="3.40.140.10">
    <property type="entry name" value="Cytidine Deaminase, domain 2"/>
    <property type="match status" value="1"/>
</dbReference>
<dbReference type="InterPro" id="IPR016193">
    <property type="entry name" value="Cytidine_deaminase-like"/>
</dbReference>
<comment type="subcellular location">
    <subcellularLocation>
        <location evidence="3">Cytoplasm</location>
    </subcellularLocation>
</comment>
<dbReference type="NCBIfam" id="TIGR00129">
    <property type="entry name" value="fdhD_narQ"/>
    <property type="match status" value="1"/>
</dbReference>
<dbReference type="EMBL" id="SSOD01000001">
    <property type="protein sequence ID" value="THF65220.1"/>
    <property type="molecule type" value="Genomic_DNA"/>
</dbReference>
<comment type="caution">
    <text evidence="4">The sequence shown here is derived from an EMBL/GenBank/DDBJ whole genome shotgun (WGS) entry which is preliminary data.</text>
</comment>
<organism evidence="4 5">
    <name type="scientific">Pseudothauera rhizosphaerae</name>
    <dbReference type="NCBI Taxonomy" id="2565932"/>
    <lineage>
        <taxon>Bacteria</taxon>
        <taxon>Pseudomonadati</taxon>
        <taxon>Pseudomonadota</taxon>
        <taxon>Betaproteobacteria</taxon>
        <taxon>Rhodocyclales</taxon>
        <taxon>Zoogloeaceae</taxon>
        <taxon>Pseudothauera</taxon>
    </lineage>
</organism>
<dbReference type="InterPro" id="IPR003786">
    <property type="entry name" value="FdhD"/>
</dbReference>
<dbReference type="OrthoDB" id="3197277at2"/>
<evidence type="ECO:0000256" key="3">
    <source>
        <dbReference type="HAMAP-Rule" id="MF_00187"/>
    </source>
</evidence>
<reference evidence="4 5" key="1">
    <citation type="submission" date="2019-04" db="EMBL/GenBank/DDBJ databases">
        <title>Azoarcus rhizosphaerae sp. nov. isolated from rhizosphere of Ficus religiosa.</title>
        <authorList>
            <person name="Lin S.-Y."/>
            <person name="Hameed A."/>
            <person name="Hsu Y.-H."/>
            <person name="Young C.-C."/>
        </authorList>
    </citation>
    <scope>NUCLEOTIDE SEQUENCE [LARGE SCALE GENOMIC DNA]</scope>
    <source>
        <strain evidence="4 5">CC-YHH848</strain>
    </source>
</reference>
<dbReference type="PANTHER" id="PTHR30592:SF1">
    <property type="entry name" value="SULFUR CARRIER PROTEIN FDHD"/>
    <property type="match status" value="1"/>
</dbReference>
<dbReference type="PANTHER" id="PTHR30592">
    <property type="entry name" value="FORMATE DEHYDROGENASE"/>
    <property type="match status" value="1"/>
</dbReference>
<dbReference type="GO" id="GO:0006777">
    <property type="term" value="P:Mo-molybdopterin cofactor biosynthetic process"/>
    <property type="evidence" value="ECO:0007669"/>
    <property type="project" value="UniProtKB-UniRule"/>
</dbReference>
<dbReference type="Proteomes" id="UP000307956">
    <property type="component" value="Unassembled WGS sequence"/>
</dbReference>
<accession>A0A4S4AYN5</accession>
<keyword evidence="1 3" id="KW-0963">Cytoplasm</keyword>
<dbReference type="GO" id="GO:0016783">
    <property type="term" value="F:sulfurtransferase activity"/>
    <property type="evidence" value="ECO:0007669"/>
    <property type="project" value="InterPro"/>
</dbReference>
<evidence type="ECO:0000256" key="1">
    <source>
        <dbReference type="ARBA" id="ARBA00022490"/>
    </source>
</evidence>
<evidence type="ECO:0000313" key="4">
    <source>
        <dbReference type="EMBL" id="THF65220.1"/>
    </source>
</evidence>
<sequence length="299" mass="31457">MLTPEQNPFRPAPPDDELPAATALCEVLRSRHDDTVQEEDQVIEEVPVALAYNGISHAVMLASPADLEDFAVGFSLGEGIVGHAGEIHDLEIEAGCHGITVDMTIATPRFLALKERRRSLAGRTGCGLCGIDSLAALAAHAAPSAVRDAGARLNTAAIDEALRQLPHWQPLRERTGASHGAAWVDARGNIRCLREDVGRHNALDKLLGALARTGEGAQRGGGGFVLITSRASYEMVQKAARAGVSALVAVSAPTALAIRQAQAAGLLLVGFARDGRRVAYSHAERLDCTPSAVAAQSFM</sequence>
<name>A0A4S4AYN5_9RHOO</name>
<protein>
    <recommendedName>
        <fullName evidence="3">Sulfur carrier protein FdhD</fullName>
    </recommendedName>
</protein>
<dbReference type="Pfam" id="PF02634">
    <property type="entry name" value="FdhD-NarQ"/>
    <property type="match status" value="1"/>
</dbReference>
<feature type="binding site" evidence="3">
    <location>
        <begin position="271"/>
        <end position="276"/>
    </location>
    <ligand>
        <name>Mo-bis(molybdopterin guanine dinucleotide)</name>
        <dbReference type="ChEBI" id="CHEBI:60539"/>
    </ligand>
</feature>
<dbReference type="SUPFAM" id="SSF53927">
    <property type="entry name" value="Cytidine deaminase-like"/>
    <property type="match status" value="1"/>
</dbReference>
<comment type="similarity">
    <text evidence="3">Belongs to the FdhD family.</text>
</comment>
<dbReference type="GO" id="GO:0005737">
    <property type="term" value="C:cytoplasm"/>
    <property type="evidence" value="ECO:0007669"/>
    <property type="project" value="UniProtKB-SubCell"/>
</dbReference>